<dbReference type="InterPro" id="IPR011992">
    <property type="entry name" value="EF-hand-dom_pair"/>
</dbReference>
<evidence type="ECO:0000259" key="3">
    <source>
        <dbReference type="PROSITE" id="PS50222"/>
    </source>
</evidence>
<dbReference type="GO" id="GO:0016460">
    <property type="term" value="C:myosin II complex"/>
    <property type="evidence" value="ECO:0007669"/>
    <property type="project" value="TreeGrafter"/>
</dbReference>
<evidence type="ECO:0000256" key="2">
    <source>
        <dbReference type="ARBA" id="ARBA00022837"/>
    </source>
</evidence>
<dbReference type="InterPro" id="IPR018247">
    <property type="entry name" value="EF_Hand_1_Ca_BS"/>
</dbReference>
<dbReference type="PROSITE" id="PS00018">
    <property type="entry name" value="EF_HAND_1"/>
    <property type="match status" value="1"/>
</dbReference>
<dbReference type="Gene3D" id="1.10.238.10">
    <property type="entry name" value="EF-hand"/>
    <property type="match status" value="2"/>
</dbReference>
<dbReference type="AlphaFoldDB" id="A0A9P6FLF6"/>
<dbReference type="PROSITE" id="PS50222">
    <property type="entry name" value="EF_HAND_2"/>
    <property type="match status" value="3"/>
</dbReference>
<dbReference type="Pfam" id="PF13499">
    <property type="entry name" value="EF-hand_7"/>
    <property type="match status" value="1"/>
</dbReference>
<organism evidence="4 5">
    <name type="scientific">Lunasporangiospora selenospora</name>
    <dbReference type="NCBI Taxonomy" id="979761"/>
    <lineage>
        <taxon>Eukaryota</taxon>
        <taxon>Fungi</taxon>
        <taxon>Fungi incertae sedis</taxon>
        <taxon>Mucoromycota</taxon>
        <taxon>Mortierellomycotina</taxon>
        <taxon>Mortierellomycetes</taxon>
        <taxon>Mortierellales</taxon>
        <taxon>Mortierellaceae</taxon>
        <taxon>Lunasporangiospora</taxon>
    </lineage>
</organism>
<feature type="non-terminal residue" evidence="4">
    <location>
        <position position="1"/>
    </location>
</feature>
<keyword evidence="5" id="KW-1185">Reference proteome</keyword>
<evidence type="ECO:0000313" key="4">
    <source>
        <dbReference type="EMBL" id="KAF9574092.1"/>
    </source>
</evidence>
<keyword evidence="2" id="KW-0106">Calcium</keyword>
<sequence length="136" mass="15049">FKEAFNLYDRKGTGSVPVDSLGNLLRAIGQNPTEAEVQGLQTEAGSETISFDTFVKIVARPDGFKPAATEKEFLSGFKVFDKDNDGYIAVAELRYVLTNLGEKLSEQEVDELLKGIEVDKNGKVFYEDFVKMLLSS</sequence>
<feature type="domain" description="EF-hand" evidence="3">
    <location>
        <begin position="104"/>
        <end position="136"/>
    </location>
</feature>
<reference evidence="4" key="1">
    <citation type="journal article" date="2020" name="Fungal Divers.">
        <title>Resolving the Mortierellaceae phylogeny through synthesis of multi-gene phylogenetics and phylogenomics.</title>
        <authorList>
            <person name="Vandepol N."/>
            <person name="Liber J."/>
            <person name="Desiro A."/>
            <person name="Na H."/>
            <person name="Kennedy M."/>
            <person name="Barry K."/>
            <person name="Grigoriev I.V."/>
            <person name="Miller A.N."/>
            <person name="O'Donnell K."/>
            <person name="Stajich J.E."/>
            <person name="Bonito G."/>
        </authorList>
    </citation>
    <scope>NUCLEOTIDE SEQUENCE</scope>
    <source>
        <strain evidence="4">KOD1015</strain>
    </source>
</reference>
<dbReference type="SMART" id="SM00054">
    <property type="entry name" value="EFh"/>
    <property type="match status" value="3"/>
</dbReference>
<keyword evidence="1" id="KW-0677">Repeat</keyword>
<dbReference type="PANTHER" id="PTHR23048">
    <property type="entry name" value="MYOSIN LIGHT CHAIN 1, 3"/>
    <property type="match status" value="1"/>
</dbReference>
<dbReference type="EMBL" id="JAABOA010005739">
    <property type="protein sequence ID" value="KAF9574092.1"/>
    <property type="molecule type" value="Genomic_DNA"/>
</dbReference>
<dbReference type="PANTHER" id="PTHR23048:SF0">
    <property type="entry name" value="CALMODULIN LIKE 3"/>
    <property type="match status" value="1"/>
</dbReference>
<dbReference type="Pfam" id="PF14658">
    <property type="entry name" value="EF-hand_9"/>
    <property type="match status" value="1"/>
</dbReference>
<dbReference type="GO" id="GO:0005509">
    <property type="term" value="F:calcium ion binding"/>
    <property type="evidence" value="ECO:0007669"/>
    <property type="project" value="InterPro"/>
</dbReference>
<name>A0A9P6FLF6_9FUNG</name>
<protein>
    <recommendedName>
        <fullName evidence="3">EF-hand domain-containing protein</fullName>
    </recommendedName>
</protein>
<dbReference type="OrthoDB" id="26525at2759"/>
<evidence type="ECO:0000256" key="1">
    <source>
        <dbReference type="ARBA" id="ARBA00022737"/>
    </source>
</evidence>
<dbReference type="InterPro" id="IPR050230">
    <property type="entry name" value="CALM/Myosin/TropC-like"/>
</dbReference>
<dbReference type="Proteomes" id="UP000780801">
    <property type="component" value="Unassembled WGS sequence"/>
</dbReference>
<proteinExistence type="predicted"/>
<dbReference type="CDD" id="cd00051">
    <property type="entry name" value="EFh"/>
    <property type="match status" value="1"/>
</dbReference>
<dbReference type="InterPro" id="IPR002048">
    <property type="entry name" value="EF_hand_dom"/>
</dbReference>
<dbReference type="GO" id="GO:1903475">
    <property type="term" value="P:mitotic actomyosin contractile ring assembly"/>
    <property type="evidence" value="ECO:0007669"/>
    <property type="project" value="TreeGrafter"/>
</dbReference>
<dbReference type="SUPFAM" id="SSF47473">
    <property type="entry name" value="EF-hand"/>
    <property type="match status" value="1"/>
</dbReference>
<feature type="domain" description="EF-hand" evidence="3">
    <location>
        <begin position="1"/>
        <end position="31"/>
    </location>
</feature>
<evidence type="ECO:0000313" key="5">
    <source>
        <dbReference type="Proteomes" id="UP000780801"/>
    </source>
</evidence>
<comment type="caution">
    <text evidence="4">The sequence shown here is derived from an EMBL/GenBank/DDBJ whole genome shotgun (WGS) entry which is preliminary data.</text>
</comment>
<dbReference type="InterPro" id="IPR039508">
    <property type="entry name" value="KASH5_EF-hand-like_dom"/>
</dbReference>
<accession>A0A9P6FLF6</accession>
<dbReference type="FunFam" id="1.10.238.10:FF:000003">
    <property type="entry name" value="Calmodulin A"/>
    <property type="match status" value="1"/>
</dbReference>
<gene>
    <name evidence="4" type="ORF">BGW38_008354</name>
</gene>
<feature type="domain" description="EF-hand" evidence="3">
    <location>
        <begin position="68"/>
        <end position="103"/>
    </location>
</feature>